<name>A0AC60P188_IXOPE</name>
<feature type="non-terminal residue" evidence="1">
    <location>
        <position position="275"/>
    </location>
</feature>
<protein>
    <submittedName>
        <fullName evidence="1">Uncharacterized protein</fullName>
    </submittedName>
</protein>
<accession>A0AC60P188</accession>
<organism evidence="1 2">
    <name type="scientific">Ixodes persulcatus</name>
    <name type="common">Taiga tick</name>
    <dbReference type="NCBI Taxonomy" id="34615"/>
    <lineage>
        <taxon>Eukaryota</taxon>
        <taxon>Metazoa</taxon>
        <taxon>Ecdysozoa</taxon>
        <taxon>Arthropoda</taxon>
        <taxon>Chelicerata</taxon>
        <taxon>Arachnida</taxon>
        <taxon>Acari</taxon>
        <taxon>Parasitiformes</taxon>
        <taxon>Ixodida</taxon>
        <taxon>Ixodoidea</taxon>
        <taxon>Ixodidae</taxon>
        <taxon>Ixodinae</taxon>
        <taxon>Ixodes</taxon>
    </lineage>
</organism>
<dbReference type="EMBL" id="JABSTQ010011284">
    <property type="protein sequence ID" value="KAG0413182.1"/>
    <property type="molecule type" value="Genomic_DNA"/>
</dbReference>
<evidence type="ECO:0000313" key="1">
    <source>
        <dbReference type="EMBL" id="KAG0413182.1"/>
    </source>
</evidence>
<sequence length="275" mass="30320">MSPDIYTSLDVAMSCYGEDGADHSSSVYFSSAMTTASSSISQNKASRFLPDAECTSIASLQRYDAMTKARSLVLVLAASTSLASALFFGDFGTAEPLERRQVIDVSWSLNNHTVYFNNEAHFIMNVTLYGDTAADWHQEEVITTATHGGTHFDAPLHFYKDGWSVSEVPLERLVFPPVALVDIQKKVASNDTYQLSAGDLRDWERQHGRLPTGCVVFLRTGWYKKYFNRTAYRNQDADGVFHYPAIGPDAGNVSGPGRPGVRYRHGLGVCGRGRP</sequence>
<gene>
    <name evidence="1" type="ORF">HPB47_009680</name>
</gene>
<reference evidence="1 2" key="1">
    <citation type="journal article" date="2020" name="Cell">
        <title>Large-Scale Comparative Analyses of Tick Genomes Elucidate Their Genetic Diversity and Vector Capacities.</title>
        <authorList>
            <consortium name="Tick Genome and Microbiome Consortium (TIGMIC)"/>
            <person name="Jia N."/>
            <person name="Wang J."/>
            <person name="Shi W."/>
            <person name="Du L."/>
            <person name="Sun Y."/>
            <person name="Zhan W."/>
            <person name="Jiang J.F."/>
            <person name="Wang Q."/>
            <person name="Zhang B."/>
            <person name="Ji P."/>
            <person name="Bell-Sakyi L."/>
            <person name="Cui X.M."/>
            <person name="Yuan T.T."/>
            <person name="Jiang B.G."/>
            <person name="Yang W.F."/>
            <person name="Lam T.T."/>
            <person name="Chang Q.C."/>
            <person name="Ding S.J."/>
            <person name="Wang X.J."/>
            <person name="Zhu J.G."/>
            <person name="Ruan X.D."/>
            <person name="Zhao L."/>
            <person name="Wei J.T."/>
            <person name="Ye R.Z."/>
            <person name="Que T.C."/>
            <person name="Du C.H."/>
            <person name="Zhou Y.H."/>
            <person name="Cheng J.X."/>
            <person name="Dai P.F."/>
            <person name="Guo W.B."/>
            <person name="Han X.H."/>
            <person name="Huang E.J."/>
            <person name="Li L.F."/>
            <person name="Wei W."/>
            <person name="Gao Y.C."/>
            <person name="Liu J.Z."/>
            <person name="Shao H.Z."/>
            <person name="Wang X."/>
            <person name="Wang C.C."/>
            <person name="Yang T.C."/>
            <person name="Huo Q.B."/>
            <person name="Li W."/>
            <person name="Chen H.Y."/>
            <person name="Chen S.E."/>
            <person name="Zhou L.G."/>
            <person name="Ni X.B."/>
            <person name="Tian J.H."/>
            <person name="Sheng Y."/>
            <person name="Liu T."/>
            <person name="Pan Y.S."/>
            <person name="Xia L.Y."/>
            <person name="Li J."/>
            <person name="Zhao F."/>
            <person name="Cao W.C."/>
        </authorList>
    </citation>
    <scope>NUCLEOTIDE SEQUENCE [LARGE SCALE GENOMIC DNA]</scope>
    <source>
        <strain evidence="1">Iper-2018</strain>
    </source>
</reference>
<comment type="caution">
    <text evidence="1">The sequence shown here is derived from an EMBL/GenBank/DDBJ whole genome shotgun (WGS) entry which is preliminary data.</text>
</comment>
<keyword evidence="2" id="KW-1185">Reference proteome</keyword>
<dbReference type="Proteomes" id="UP000805193">
    <property type="component" value="Unassembled WGS sequence"/>
</dbReference>
<evidence type="ECO:0000313" key="2">
    <source>
        <dbReference type="Proteomes" id="UP000805193"/>
    </source>
</evidence>
<proteinExistence type="predicted"/>